<protein>
    <recommendedName>
        <fullName evidence="4">GIY-YIG homing endonuclease</fullName>
    </recommendedName>
</protein>
<evidence type="ECO:0000313" key="2">
    <source>
        <dbReference type="EMBL" id="KAL3701754.1"/>
    </source>
</evidence>
<feature type="region of interest" description="Disordered" evidence="1">
    <location>
        <begin position="110"/>
        <end position="161"/>
    </location>
</feature>
<dbReference type="AlphaFoldDB" id="A0ABD3IF54"/>
<evidence type="ECO:0000313" key="3">
    <source>
        <dbReference type="Proteomes" id="UP001633002"/>
    </source>
</evidence>
<gene>
    <name evidence="2" type="ORF">R1sor_019776</name>
</gene>
<comment type="caution">
    <text evidence="2">The sequence shown here is derived from an EMBL/GenBank/DDBJ whole genome shotgun (WGS) entry which is preliminary data.</text>
</comment>
<dbReference type="Proteomes" id="UP001633002">
    <property type="component" value="Unassembled WGS sequence"/>
</dbReference>
<feature type="compositionally biased region" description="Basic and acidic residues" evidence="1">
    <location>
        <begin position="134"/>
        <end position="145"/>
    </location>
</feature>
<reference evidence="2 3" key="1">
    <citation type="submission" date="2024-09" db="EMBL/GenBank/DDBJ databases">
        <title>Chromosome-scale assembly of Riccia sorocarpa.</title>
        <authorList>
            <person name="Paukszto L."/>
        </authorList>
    </citation>
    <scope>NUCLEOTIDE SEQUENCE [LARGE SCALE GENOMIC DNA]</scope>
    <source>
        <strain evidence="2">LP-2024</strain>
        <tissue evidence="2">Aerial parts of the thallus</tissue>
    </source>
</reference>
<dbReference type="EMBL" id="JBJQOH010000001">
    <property type="protein sequence ID" value="KAL3701754.1"/>
    <property type="molecule type" value="Genomic_DNA"/>
</dbReference>
<accession>A0ABD3IF54</accession>
<evidence type="ECO:0008006" key="4">
    <source>
        <dbReference type="Google" id="ProtNLM"/>
    </source>
</evidence>
<sequence>MDDLTLVLGGDHGIINHENSVKLAEKYKDEPHRWYIVYGDVERVDKLVYVAFNKNISSIHRKLERQGAKTLNKYLRSRGKQQKIRRFVDEHEEPTKFGCDLSKWLDDQTENNEVKGRTEAPAFSGETSEPHTAPFEERQRPKKFEDDIDDDDLCSEEGDAESEDDCLMDVLLREQVRFDNGSASVRPGRNERLVTVEDIANDDTIYEGRSGRSSREAKIRPFDW</sequence>
<feature type="compositionally biased region" description="Acidic residues" evidence="1">
    <location>
        <begin position="146"/>
        <end position="161"/>
    </location>
</feature>
<name>A0ABD3IF54_9MARC</name>
<proteinExistence type="predicted"/>
<evidence type="ECO:0000256" key="1">
    <source>
        <dbReference type="SAM" id="MobiDB-lite"/>
    </source>
</evidence>
<organism evidence="2 3">
    <name type="scientific">Riccia sorocarpa</name>
    <dbReference type="NCBI Taxonomy" id="122646"/>
    <lineage>
        <taxon>Eukaryota</taxon>
        <taxon>Viridiplantae</taxon>
        <taxon>Streptophyta</taxon>
        <taxon>Embryophyta</taxon>
        <taxon>Marchantiophyta</taxon>
        <taxon>Marchantiopsida</taxon>
        <taxon>Marchantiidae</taxon>
        <taxon>Marchantiales</taxon>
        <taxon>Ricciaceae</taxon>
        <taxon>Riccia</taxon>
    </lineage>
</organism>
<keyword evidence="3" id="KW-1185">Reference proteome</keyword>